<keyword evidence="11" id="KW-1208">Phospholipid metabolism</keyword>
<dbReference type="PANTHER" id="PTHR23063:SF57">
    <property type="entry name" value="LYSOPHOSPHATIDYLCHOLINE ACYLTRANSFERASE 1"/>
    <property type="match status" value="1"/>
</dbReference>
<dbReference type="Pfam" id="PF01553">
    <property type="entry name" value="Acyltransferase"/>
    <property type="match status" value="1"/>
</dbReference>
<evidence type="ECO:0000256" key="12">
    <source>
        <dbReference type="ARBA" id="ARBA00023315"/>
    </source>
</evidence>
<evidence type="ECO:0000256" key="2">
    <source>
        <dbReference type="ARBA" id="ARBA00005074"/>
    </source>
</evidence>
<dbReference type="InterPro" id="IPR045252">
    <property type="entry name" value="LPCAT1-like"/>
</dbReference>
<evidence type="ECO:0000313" key="17">
    <source>
        <dbReference type="EMBL" id="KAL0962111.1"/>
    </source>
</evidence>
<evidence type="ECO:0000259" key="16">
    <source>
        <dbReference type="PROSITE" id="PS50222"/>
    </source>
</evidence>
<dbReference type="Gene3D" id="1.10.238.10">
    <property type="entry name" value="EF-hand"/>
    <property type="match status" value="1"/>
</dbReference>
<keyword evidence="18" id="KW-1185">Reference proteome</keyword>
<gene>
    <name evidence="17" type="ORF">UPYG_G00335800</name>
</gene>
<keyword evidence="4" id="KW-0444">Lipid biosynthesis</keyword>
<feature type="region of interest" description="Disordered" evidence="14">
    <location>
        <begin position="1"/>
        <end position="21"/>
    </location>
</feature>
<evidence type="ECO:0000256" key="5">
    <source>
        <dbReference type="ARBA" id="ARBA00022679"/>
    </source>
</evidence>
<evidence type="ECO:0000256" key="6">
    <source>
        <dbReference type="ARBA" id="ARBA00022692"/>
    </source>
</evidence>
<evidence type="ECO:0000256" key="7">
    <source>
        <dbReference type="ARBA" id="ARBA00022989"/>
    </source>
</evidence>
<sequence length="588" mass="66283">MRSRSSENVSILSSPPHISSSRSRMRKGLLFFETNRPICLAERQSPVLVDDNKLQIGNVGVYYFSIMKLTNNQHPSSENGNGSDFTPLMRNPFVHELQFTALEKIRIGVMTVTVFPVRLLSAAFLMLLAWPFAFAATLGRSELAVEKLTWWRRICDVALRVIMRAMWFCGGFHWVTVKGEPAPPSEAPIITLAPHSSYFDAIPITMTMASIVMKTESKNIPLWGTLIKFIRPVFVSRSDQYSRRKTVEEIKRRAHAGGEWPQIMIFPEGTCTNRSCLITFKPGAFIPAVPVQPVVLRYPNKMDTITWTWQGPGAFEILWLTLCQFHNPIEIEYLPTYSPSEEEKNNPALFANNVRSIMAKALDLPITDLSFDDCQLSLATGPLRVPSNSSLLQFNRLARRLVLKTGTTDAVLQIAANRARKLSGDKLGLEDFALFLDLPVTDMLTELHSLFNQHGDGQIDVREYVIALSVVCRPSRSMDTLRLAFGMYEAEDGAIMEKELASILRVALGVADVDVTELFTAIDTHNTGKITHDEFQLFVQQHPDFSREYLLSSSSMPHTAPLTNGFSVEHYYSEEQARMFPGQKRKQD</sequence>
<dbReference type="EMBL" id="JAGEUA010000011">
    <property type="protein sequence ID" value="KAL0962111.1"/>
    <property type="molecule type" value="Genomic_DNA"/>
</dbReference>
<keyword evidence="10" id="KW-0594">Phospholipid biosynthesis</keyword>
<feature type="domain" description="EF-hand" evidence="16">
    <location>
        <begin position="510"/>
        <end position="545"/>
    </location>
</feature>
<evidence type="ECO:0000256" key="10">
    <source>
        <dbReference type="ARBA" id="ARBA00023209"/>
    </source>
</evidence>
<dbReference type="Proteomes" id="UP001557470">
    <property type="component" value="Unassembled WGS sequence"/>
</dbReference>
<evidence type="ECO:0000256" key="8">
    <source>
        <dbReference type="ARBA" id="ARBA00023098"/>
    </source>
</evidence>
<keyword evidence="8" id="KW-0443">Lipid metabolism</keyword>
<keyword evidence="5" id="KW-0808">Transferase</keyword>
<dbReference type="InterPro" id="IPR011992">
    <property type="entry name" value="EF-hand-dom_pair"/>
</dbReference>
<dbReference type="AlphaFoldDB" id="A0ABD0WAG3"/>
<dbReference type="SUPFAM" id="SSF47473">
    <property type="entry name" value="EF-hand"/>
    <property type="match status" value="1"/>
</dbReference>
<accession>A0ABD0WAG3</accession>
<evidence type="ECO:0000256" key="15">
    <source>
        <dbReference type="SAM" id="Phobius"/>
    </source>
</evidence>
<dbReference type="InterPro" id="IPR002048">
    <property type="entry name" value="EF_hand_dom"/>
</dbReference>
<protein>
    <recommendedName>
        <fullName evidence="16">EF-hand domain-containing protein</fullName>
    </recommendedName>
</protein>
<evidence type="ECO:0000256" key="1">
    <source>
        <dbReference type="ARBA" id="ARBA00004370"/>
    </source>
</evidence>
<comment type="pathway">
    <text evidence="13">Phospholipid metabolism.</text>
</comment>
<evidence type="ECO:0000313" key="18">
    <source>
        <dbReference type="Proteomes" id="UP001557470"/>
    </source>
</evidence>
<evidence type="ECO:0000256" key="4">
    <source>
        <dbReference type="ARBA" id="ARBA00022516"/>
    </source>
</evidence>
<dbReference type="CDD" id="cd07991">
    <property type="entry name" value="LPLAT_LPCAT1-like"/>
    <property type="match status" value="1"/>
</dbReference>
<dbReference type="GO" id="GO:0016020">
    <property type="term" value="C:membrane"/>
    <property type="evidence" value="ECO:0007669"/>
    <property type="project" value="UniProtKB-SubCell"/>
</dbReference>
<feature type="transmembrane region" description="Helical" evidence="15">
    <location>
        <begin position="107"/>
        <end position="133"/>
    </location>
</feature>
<comment type="caution">
    <text evidence="17">The sequence shown here is derived from an EMBL/GenBank/DDBJ whole genome shotgun (WGS) entry which is preliminary data.</text>
</comment>
<name>A0ABD0WAG3_UMBPY</name>
<dbReference type="GO" id="GO:0008654">
    <property type="term" value="P:phospholipid biosynthetic process"/>
    <property type="evidence" value="ECO:0007669"/>
    <property type="project" value="UniProtKB-KW"/>
</dbReference>
<keyword evidence="12" id="KW-0012">Acyltransferase</keyword>
<keyword evidence="6 15" id="KW-0812">Transmembrane</keyword>
<dbReference type="SMART" id="SM00563">
    <property type="entry name" value="PlsC"/>
    <property type="match status" value="1"/>
</dbReference>
<keyword evidence="7 15" id="KW-1133">Transmembrane helix</keyword>
<feature type="compositionally biased region" description="Low complexity" evidence="14">
    <location>
        <begin position="10"/>
        <end position="21"/>
    </location>
</feature>
<evidence type="ECO:0000256" key="3">
    <source>
        <dbReference type="ARBA" id="ARBA00008655"/>
    </source>
</evidence>
<evidence type="ECO:0000256" key="11">
    <source>
        <dbReference type="ARBA" id="ARBA00023264"/>
    </source>
</evidence>
<comment type="pathway">
    <text evidence="2">Lipid metabolism; phospholipid metabolism.</text>
</comment>
<evidence type="ECO:0000256" key="14">
    <source>
        <dbReference type="SAM" id="MobiDB-lite"/>
    </source>
</evidence>
<keyword evidence="9 15" id="KW-0472">Membrane</keyword>
<reference evidence="17 18" key="1">
    <citation type="submission" date="2024-06" db="EMBL/GenBank/DDBJ databases">
        <authorList>
            <person name="Pan Q."/>
            <person name="Wen M."/>
            <person name="Jouanno E."/>
            <person name="Zahm M."/>
            <person name="Klopp C."/>
            <person name="Cabau C."/>
            <person name="Louis A."/>
            <person name="Berthelot C."/>
            <person name="Parey E."/>
            <person name="Roest Crollius H."/>
            <person name="Montfort J."/>
            <person name="Robinson-Rechavi M."/>
            <person name="Bouchez O."/>
            <person name="Lampietro C."/>
            <person name="Lopez Roques C."/>
            <person name="Donnadieu C."/>
            <person name="Postlethwait J."/>
            <person name="Bobe J."/>
            <person name="Verreycken H."/>
            <person name="Guiguen Y."/>
        </authorList>
    </citation>
    <scope>NUCLEOTIDE SEQUENCE [LARGE SCALE GENOMIC DNA]</scope>
    <source>
        <strain evidence="17">Up_M1</strain>
        <tissue evidence="17">Testis</tissue>
    </source>
</reference>
<dbReference type="PROSITE" id="PS50222">
    <property type="entry name" value="EF_HAND_2"/>
    <property type="match status" value="1"/>
</dbReference>
<organism evidence="17 18">
    <name type="scientific">Umbra pygmaea</name>
    <name type="common">Eastern mudminnow</name>
    <dbReference type="NCBI Taxonomy" id="75934"/>
    <lineage>
        <taxon>Eukaryota</taxon>
        <taxon>Metazoa</taxon>
        <taxon>Chordata</taxon>
        <taxon>Craniata</taxon>
        <taxon>Vertebrata</taxon>
        <taxon>Euteleostomi</taxon>
        <taxon>Actinopterygii</taxon>
        <taxon>Neopterygii</taxon>
        <taxon>Teleostei</taxon>
        <taxon>Protacanthopterygii</taxon>
        <taxon>Esociformes</taxon>
        <taxon>Umbridae</taxon>
        <taxon>Umbra</taxon>
    </lineage>
</organism>
<dbReference type="SUPFAM" id="SSF69593">
    <property type="entry name" value="Glycerol-3-phosphate (1)-acyltransferase"/>
    <property type="match status" value="1"/>
</dbReference>
<evidence type="ECO:0000256" key="9">
    <source>
        <dbReference type="ARBA" id="ARBA00023136"/>
    </source>
</evidence>
<proteinExistence type="inferred from homology"/>
<dbReference type="InterPro" id="IPR002123">
    <property type="entry name" value="Plipid/glycerol_acylTrfase"/>
</dbReference>
<dbReference type="PANTHER" id="PTHR23063">
    <property type="entry name" value="PHOSPHOLIPID ACYLTRANSFERASE"/>
    <property type="match status" value="1"/>
</dbReference>
<evidence type="ECO:0000256" key="13">
    <source>
        <dbReference type="ARBA" id="ARBA00025707"/>
    </source>
</evidence>
<comment type="subcellular location">
    <subcellularLocation>
        <location evidence="1">Membrane</location>
    </subcellularLocation>
</comment>
<comment type="similarity">
    <text evidence="3">Belongs to the 1-acyl-sn-glycerol-3-phosphate acyltransferase family.</text>
</comment>
<dbReference type="GO" id="GO:0047184">
    <property type="term" value="F:1-acylglycerophosphocholine O-acyltransferase activity"/>
    <property type="evidence" value="ECO:0007669"/>
    <property type="project" value="UniProtKB-ARBA"/>
</dbReference>